<keyword evidence="3" id="KW-0963">Cytoplasm</keyword>
<protein>
    <submittedName>
        <fullName evidence="6">Uncharacterized protein</fullName>
    </submittedName>
</protein>
<reference evidence="6 7" key="1">
    <citation type="journal article" date="2013" name="Plant Cell">
        <title>The transition from a phytopathogenic smut ancestor to an anamorphic biocontrol agent deciphered by comparative whole-genome analysis.</title>
        <authorList>
            <person name="Lefebvre F."/>
            <person name="Joly D.L."/>
            <person name="Labbe C."/>
            <person name="Teichmann B."/>
            <person name="Linning R."/>
            <person name="Belzile F."/>
            <person name="Bakkeren G."/>
            <person name="Belanger R.R."/>
        </authorList>
    </citation>
    <scope>NUCLEOTIDE SEQUENCE [LARGE SCALE GENOMIC DNA]</scope>
    <source>
        <strain evidence="6 7">PF-1</strain>
    </source>
</reference>
<dbReference type="GO" id="GO:0005737">
    <property type="term" value="C:cytoplasm"/>
    <property type="evidence" value="ECO:0007669"/>
    <property type="project" value="UniProtKB-SubCell"/>
</dbReference>
<dbReference type="RefSeq" id="XP_007879284.1">
    <property type="nucleotide sequence ID" value="XM_007881093.1"/>
</dbReference>
<dbReference type="HOGENOM" id="CLU_472615_0_0_1"/>
<proteinExistence type="predicted"/>
<keyword evidence="4" id="KW-0539">Nucleus</keyword>
<dbReference type="eggNOG" id="ENOG502QRIN">
    <property type="taxonomic scope" value="Eukaryota"/>
</dbReference>
<evidence type="ECO:0000256" key="4">
    <source>
        <dbReference type="ARBA" id="ARBA00023242"/>
    </source>
</evidence>
<evidence type="ECO:0000256" key="2">
    <source>
        <dbReference type="ARBA" id="ARBA00004496"/>
    </source>
</evidence>
<feature type="region of interest" description="Disordered" evidence="5">
    <location>
        <begin position="401"/>
        <end position="430"/>
    </location>
</feature>
<evidence type="ECO:0000313" key="7">
    <source>
        <dbReference type="Proteomes" id="UP000053664"/>
    </source>
</evidence>
<dbReference type="GO" id="GO:0005634">
    <property type="term" value="C:nucleus"/>
    <property type="evidence" value="ECO:0007669"/>
    <property type="project" value="UniProtKB-SubCell"/>
</dbReference>
<sequence length="666" mass="73745">MQANNDFDYIDPASRIRSAISTKQVNDKLDEQRSGTKNDPASRWHRGGVLVSRLAESHIQPAPAVHSSSSPRPPSSSTTNAEHEHDAGNDDDRASKLASSSFLASKLPFGFRSKDEEQEYVEESKLMTKRMEDQNWLEMLDPKHRYGSNIKHYHRFWNLKADTDQNFLQWLDEGDGKDLSLEECPRSKLEAERITYLTPDQRRNYMTYIDTDPCPPQEGLAHTGTEGDLRARLNKLGVSSSFGKPWNATQGRGRLRWCKTGELVSTSKYDHGDLGQGRGIALRGSAEWKAAVFSGEAADVVRSDKIKVRRRRDSGSSSASYTSWNESDLSSIEGASVSSLAADSDDDERTSSSAPKASLDEKHQSKREKWLEKANLGPKYWVKHKLGLYAAKDRQQHIGCPEKAQGRGQQPAGDVEGQDEEDDDRDHPPDALIRRRKADTWLFVADLAANLYIGIKTRGQFQHSSFLGGSIVAAAGILKVKDGIITSIYPWSGHYRSGGEHFEALVNRLRQRGLDTSGINVRKSKLLIEGVNRYGRYRKAKDRKKLEIKERLREGWHSHFGSAERQHAGGQGGGPHEKARSPRPPADNSERTPTKVDSTSPDAERRSQDGGVKAEAEATATTTTTASSSHADDASIPDADHRKAIDHCAKAMASGLKSDGQPAQDG</sequence>
<evidence type="ECO:0000313" key="6">
    <source>
        <dbReference type="EMBL" id="EPQ28770.1"/>
    </source>
</evidence>
<organism evidence="6 7">
    <name type="scientific">Pseudozyma flocculosa PF-1</name>
    <dbReference type="NCBI Taxonomy" id="1277687"/>
    <lineage>
        <taxon>Eukaryota</taxon>
        <taxon>Fungi</taxon>
        <taxon>Dikarya</taxon>
        <taxon>Basidiomycota</taxon>
        <taxon>Ustilaginomycotina</taxon>
        <taxon>Ustilaginomycetes</taxon>
        <taxon>Ustilaginales</taxon>
        <taxon>Ustilaginaceae</taxon>
        <taxon>Pseudozyma</taxon>
    </lineage>
</organism>
<accession>A0A061H9R6</accession>
<comment type="subcellular location">
    <subcellularLocation>
        <location evidence="2">Cytoplasm</location>
    </subcellularLocation>
    <subcellularLocation>
        <location evidence="1">Nucleus</location>
    </subcellularLocation>
</comment>
<gene>
    <name evidence="6" type="ORF">PFL1_03573</name>
</gene>
<feature type="compositionally biased region" description="Basic and acidic residues" evidence="5">
    <location>
        <begin position="602"/>
        <end position="616"/>
    </location>
</feature>
<dbReference type="EMBL" id="KE361633">
    <property type="protein sequence ID" value="EPQ28770.1"/>
    <property type="molecule type" value="Genomic_DNA"/>
</dbReference>
<dbReference type="GeneID" id="19317682"/>
<dbReference type="OrthoDB" id="7344096at2759"/>
<feature type="region of interest" description="Disordered" evidence="5">
    <location>
        <begin position="1"/>
        <end position="97"/>
    </location>
</feature>
<dbReference type="InterPro" id="IPR044159">
    <property type="entry name" value="IQM"/>
</dbReference>
<evidence type="ECO:0000256" key="5">
    <source>
        <dbReference type="SAM" id="MobiDB-lite"/>
    </source>
</evidence>
<dbReference type="PANTHER" id="PTHR31250:SF27">
    <property type="entry name" value="IQ DOMAIN-CONTAINING PROTEIN IQM5"/>
    <property type="match status" value="1"/>
</dbReference>
<feature type="compositionally biased region" description="Basic and acidic residues" evidence="5">
    <location>
        <begin position="557"/>
        <end position="567"/>
    </location>
</feature>
<evidence type="ECO:0000256" key="3">
    <source>
        <dbReference type="ARBA" id="ARBA00022490"/>
    </source>
</evidence>
<feature type="compositionally biased region" description="Basic and acidic residues" evidence="5">
    <location>
        <begin position="630"/>
        <end position="644"/>
    </location>
</feature>
<dbReference type="AlphaFoldDB" id="A0A061H9R6"/>
<feature type="compositionally biased region" description="Low complexity" evidence="5">
    <location>
        <begin position="617"/>
        <end position="629"/>
    </location>
</feature>
<dbReference type="PANTHER" id="PTHR31250">
    <property type="entry name" value="IQ DOMAIN-CONTAINING PROTEIN IQM3"/>
    <property type="match status" value="1"/>
</dbReference>
<dbReference type="KEGG" id="pfp:PFL1_03573"/>
<feature type="compositionally biased region" description="Basic and acidic residues" evidence="5">
    <location>
        <begin position="358"/>
        <end position="367"/>
    </location>
</feature>
<dbReference type="Proteomes" id="UP000053664">
    <property type="component" value="Unassembled WGS sequence"/>
</dbReference>
<name>A0A061H9R6_9BASI</name>
<feature type="region of interest" description="Disordered" evidence="5">
    <location>
        <begin position="557"/>
        <end position="644"/>
    </location>
</feature>
<feature type="compositionally biased region" description="Basic and acidic residues" evidence="5">
    <location>
        <begin position="81"/>
        <end position="95"/>
    </location>
</feature>
<evidence type="ECO:0000256" key="1">
    <source>
        <dbReference type="ARBA" id="ARBA00004123"/>
    </source>
</evidence>
<feature type="compositionally biased region" description="Basic and acidic residues" evidence="5">
    <location>
        <begin position="25"/>
        <end position="42"/>
    </location>
</feature>
<feature type="region of interest" description="Disordered" evidence="5">
    <location>
        <begin position="338"/>
        <end position="367"/>
    </location>
</feature>